<protein>
    <submittedName>
        <fullName evidence="4">Fatty acid desaturase</fullName>
    </submittedName>
</protein>
<dbReference type="InterPro" id="IPR012171">
    <property type="entry name" value="Fatty_acid_desaturase"/>
</dbReference>
<dbReference type="OrthoDB" id="9792534at2"/>
<reference evidence="4 5" key="1">
    <citation type="submission" date="2018-10" db="EMBL/GenBank/DDBJ databases">
        <title>Genomic Encyclopedia of Archaeal and Bacterial Type Strains, Phase II (KMG-II): from individual species to whole genera.</title>
        <authorList>
            <person name="Goeker M."/>
        </authorList>
    </citation>
    <scope>NUCLEOTIDE SEQUENCE [LARGE SCALE GENOMIC DNA]</scope>
    <source>
        <strain evidence="4 5">DSM 25217</strain>
    </source>
</reference>
<organism evidence="4 5">
    <name type="scientific">Eilatimonas milleporae</name>
    <dbReference type="NCBI Taxonomy" id="911205"/>
    <lineage>
        <taxon>Bacteria</taxon>
        <taxon>Pseudomonadati</taxon>
        <taxon>Pseudomonadota</taxon>
        <taxon>Alphaproteobacteria</taxon>
        <taxon>Kordiimonadales</taxon>
        <taxon>Kordiimonadaceae</taxon>
        <taxon>Eilatimonas</taxon>
    </lineage>
</organism>
<name>A0A3M0C2R4_9PROT</name>
<comment type="caution">
    <text evidence="4">The sequence shown here is derived from an EMBL/GenBank/DDBJ whole genome shotgun (WGS) entry which is preliminary data.</text>
</comment>
<accession>A0A3M0C2R4</accession>
<dbReference type="AlphaFoldDB" id="A0A3M0C2R4"/>
<dbReference type="EMBL" id="REFR01000014">
    <property type="protein sequence ID" value="RMB02660.1"/>
    <property type="molecule type" value="Genomic_DNA"/>
</dbReference>
<keyword evidence="5" id="KW-1185">Reference proteome</keyword>
<keyword evidence="2" id="KW-0472">Membrane</keyword>
<dbReference type="PANTHER" id="PTHR19353">
    <property type="entry name" value="FATTY ACID DESATURASE 2"/>
    <property type="match status" value="1"/>
</dbReference>
<feature type="transmembrane region" description="Helical" evidence="2">
    <location>
        <begin position="82"/>
        <end position="102"/>
    </location>
</feature>
<dbReference type="GO" id="GO:0016020">
    <property type="term" value="C:membrane"/>
    <property type="evidence" value="ECO:0007669"/>
    <property type="project" value="TreeGrafter"/>
</dbReference>
<dbReference type="InParanoid" id="A0A3M0C2R4"/>
<gene>
    <name evidence="4" type="ORF">BXY39_3010</name>
</gene>
<dbReference type="Proteomes" id="UP000271227">
    <property type="component" value="Unassembled WGS sequence"/>
</dbReference>
<keyword evidence="2" id="KW-1133">Transmembrane helix</keyword>
<dbReference type="RefSeq" id="WP_121939677.1">
    <property type="nucleotide sequence ID" value="NZ_REFR01000014.1"/>
</dbReference>
<feature type="domain" description="Fatty acid desaturase" evidence="3">
    <location>
        <begin position="52"/>
        <end position="315"/>
    </location>
</feature>
<evidence type="ECO:0000256" key="2">
    <source>
        <dbReference type="SAM" id="Phobius"/>
    </source>
</evidence>
<dbReference type="InterPro" id="IPR005804">
    <property type="entry name" value="FA_desaturase_dom"/>
</dbReference>
<feature type="transmembrane region" description="Helical" evidence="2">
    <location>
        <begin position="21"/>
        <end position="44"/>
    </location>
</feature>
<evidence type="ECO:0000256" key="1">
    <source>
        <dbReference type="SAM" id="MobiDB-lite"/>
    </source>
</evidence>
<evidence type="ECO:0000259" key="3">
    <source>
        <dbReference type="Pfam" id="PF00487"/>
    </source>
</evidence>
<dbReference type="Pfam" id="PF00487">
    <property type="entry name" value="FA_desaturase"/>
    <property type="match status" value="1"/>
</dbReference>
<feature type="transmembrane region" description="Helical" evidence="2">
    <location>
        <begin position="50"/>
        <end position="70"/>
    </location>
</feature>
<feature type="transmembrane region" description="Helical" evidence="2">
    <location>
        <begin position="218"/>
        <end position="237"/>
    </location>
</feature>
<feature type="transmembrane region" description="Helical" evidence="2">
    <location>
        <begin position="122"/>
        <end position="150"/>
    </location>
</feature>
<evidence type="ECO:0000313" key="5">
    <source>
        <dbReference type="Proteomes" id="UP000271227"/>
    </source>
</evidence>
<evidence type="ECO:0000313" key="4">
    <source>
        <dbReference type="EMBL" id="RMB02660.1"/>
    </source>
</evidence>
<feature type="transmembrane region" description="Helical" evidence="2">
    <location>
        <begin position="192"/>
        <end position="212"/>
    </location>
</feature>
<dbReference type="PANTHER" id="PTHR19353:SF19">
    <property type="entry name" value="DELTA(5) FATTY ACID DESATURASE C-RELATED"/>
    <property type="match status" value="1"/>
</dbReference>
<dbReference type="GO" id="GO:0008610">
    <property type="term" value="P:lipid biosynthetic process"/>
    <property type="evidence" value="ECO:0007669"/>
    <property type="project" value="UniProtKB-ARBA"/>
</dbReference>
<feature type="region of interest" description="Disordered" evidence="1">
    <location>
        <begin position="334"/>
        <end position="362"/>
    </location>
</feature>
<sequence>MTSLKRSDYRALIKDCFEPDLGIFWREFLIAYAAFLGGLAALFFAPSLSLQVAGFFLAALMAYRCAIYMHEVVHLPRVKFRSFIYGWNILVGIPFLLPSILYEPHLEHHLPKQYATDNDPEYAPLAGSSALGIIWFILHHAFVTPVILYIRMLIGLPVRLLSAKGTDYLERRLSSLVINWHYDRRNRANKKLLIGMEAYVLAVTVIFSILIYQGVLAPLVLVKLVGVIMVGLIFNAIRTLAAHRYINLDLAPMTVDEQLLDSLNYVGPKWIGLIVAPVGLRFHALHHLFPSIPYHALETAHDRLMAATDEDDIYRRTNFSSYFKQMWDLTKKPDIQAKAANPDTSGQEKETRSGQGSVAGAS</sequence>
<proteinExistence type="predicted"/>
<dbReference type="GO" id="GO:0016717">
    <property type="term" value="F:oxidoreductase activity, acting on paired donors, with oxidation of a pair of donors resulting in the reduction of molecular oxygen to two molecules of water"/>
    <property type="evidence" value="ECO:0007669"/>
    <property type="project" value="TreeGrafter"/>
</dbReference>
<keyword evidence="2" id="KW-0812">Transmembrane</keyword>